<gene>
    <name evidence="3" type="ORF">E5676_scaffold606G00140</name>
    <name evidence="2" type="ORF">E6C27_scaffold90G00150</name>
</gene>
<evidence type="ECO:0000313" key="2">
    <source>
        <dbReference type="EMBL" id="KAA0065577.1"/>
    </source>
</evidence>
<evidence type="ECO:0000313" key="3">
    <source>
        <dbReference type="EMBL" id="TYK07143.1"/>
    </source>
</evidence>
<protein>
    <submittedName>
        <fullName evidence="3">Uncharacterized protein</fullName>
    </submittedName>
</protein>
<dbReference type="EMBL" id="SSTD01013339">
    <property type="protein sequence ID" value="TYK07143.1"/>
    <property type="molecule type" value="Genomic_DNA"/>
</dbReference>
<feature type="compositionally biased region" description="Basic residues" evidence="1">
    <location>
        <begin position="75"/>
        <end position="85"/>
    </location>
</feature>
<sequence>MGGRVNLAGLSYIGNLHENKEEERRQKTQKQRRPESENNKVEKSLPPPPLKCKEPTSKVEVDAMKESVSDPDPPRRKRIKLKNKKVLKEDSPTQSNLQ</sequence>
<accession>A0A5D3C5C7</accession>
<comment type="caution">
    <text evidence="3">The sequence shown here is derived from an EMBL/GenBank/DDBJ whole genome shotgun (WGS) entry which is preliminary data.</text>
</comment>
<evidence type="ECO:0000313" key="4">
    <source>
        <dbReference type="Proteomes" id="UP000321393"/>
    </source>
</evidence>
<reference evidence="4 5" key="1">
    <citation type="submission" date="2019-08" db="EMBL/GenBank/DDBJ databases">
        <title>Draft genome sequences of two oriental melons (Cucumis melo L. var makuwa).</title>
        <authorList>
            <person name="Kwon S.-Y."/>
        </authorList>
    </citation>
    <scope>NUCLEOTIDE SEQUENCE [LARGE SCALE GENOMIC DNA]</scope>
    <source>
        <strain evidence="5">cv. Chang Bougi</strain>
        <strain evidence="4">cv. SW 3</strain>
        <tissue evidence="3">Leaf</tissue>
    </source>
</reference>
<dbReference type="Proteomes" id="UP000321393">
    <property type="component" value="Unassembled WGS sequence"/>
</dbReference>
<evidence type="ECO:0000256" key="1">
    <source>
        <dbReference type="SAM" id="MobiDB-lite"/>
    </source>
</evidence>
<evidence type="ECO:0000313" key="5">
    <source>
        <dbReference type="Proteomes" id="UP000321947"/>
    </source>
</evidence>
<dbReference type="Proteomes" id="UP000321947">
    <property type="component" value="Unassembled WGS sequence"/>
</dbReference>
<dbReference type="EMBL" id="SSTE01001308">
    <property type="protein sequence ID" value="KAA0065577.1"/>
    <property type="molecule type" value="Genomic_DNA"/>
</dbReference>
<feature type="compositionally biased region" description="Basic and acidic residues" evidence="1">
    <location>
        <begin position="17"/>
        <end position="43"/>
    </location>
</feature>
<feature type="region of interest" description="Disordered" evidence="1">
    <location>
        <begin position="1"/>
        <end position="98"/>
    </location>
</feature>
<name>A0A5D3C5C7_CUCMM</name>
<proteinExistence type="predicted"/>
<feature type="compositionally biased region" description="Basic and acidic residues" evidence="1">
    <location>
        <begin position="51"/>
        <end position="74"/>
    </location>
</feature>
<organism evidence="3 5">
    <name type="scientific">Cucumis melo var. makuwa</name>
    <name type="common">Oriental melon</name>
    <dbReference type="NCBI Taxonomy" id="1194695"/>
    <lineage>
        <taxon>Eukaryota</taxon>
        <taxon>Viridiplantae</taxon>
        <taxon>Streptophyta</taxon>
        <taxon>Embryophyta</taxon>
        <taxon>Tracheophyta</taxon>
        <taxon>Spermatophyta</taxon>
        <taxon>Magnoliopsida</taxon>
        <taxon>eudicotyledons</taxon>
        <taxon>Gunneridae</taxon>
        <taxon>Pentapetalae</taxon>
        <taxon>rosids</taxon>
        <taxon>fabids</taxon>
        <taxon>Cucurbitales</taxon>
        <taxon>Cucurbitaceae</taxon>
        <taxon>Benincaseae</taxon>
        <taxon>Cucumis</taxon>
    </lineage>
</organism>
<dbReference type="AlphaFoldDB" id="A0A5D3C5C7"/>